<name>A0A179RZU3_9HYPH</name>
<dbReference type="Pfam" id="PF00534">
    <property type="entry name" value="Glycos_transf_1"/>
    <property type="match status" value="1"/>
</dbReference>
<dbReference type="Gene3D" id="3.40.50.1000">
    <property type="entry name" value="HAD superfamily/HAD-like"/>
    <property type="match status" value="1"/>
</dbReference>
<evidence type="ECO:0000256" key="2">
    <source>
        <dbReference type="ARBA" id="ARBA00012536"/>
    </source>
</evidence>
<evidence type="ECO:0000256" key="5">
    <source>
        <dbReference type="ARBA" id="ARBA00047471"/>
    </source>
</evidence>
<evidence type="ECO:0000259" key="7">
    <source>
        <dbReference type="Pfam" id="PF05116"/>
    </source>
</evidence>
<accession>A0A179RZU3</accession>
<dbReference type="RefSeq" id="WP_048435979.1">
    <property type="nucleotide sequence ID" value="NZ_LWHQ01000064.1"/>
</dbReference>
<feature type="domain" description="Glycosyl transferase family 1" evidence="6">
    <location>
        <begin position="231"/>
        <end position="404"/>
    </location>
</feature>
<dbReference type="AlphaFoldDB" id="A0A179RZU3"/>
<keyword evidence="4" id="KW-0808">Transferase</keyword>
<comment type="caution">
    <text evidence="9">The sequence shown here is derived from an EMBL/GenBank/DDBJ whole genome shotgun (WGS) entry which is preliminary data.</text>
</comment>
<dbReference type="GO" id="GO:0016791">
    <property type="term" value="F:phosphatase activity"/>
    <property type="evidence" value="ECO:0007669"/>
    <property type="project" value="UniProtKB-ARBA"/>
</dbReference>
<dbReference type="STRING" id="427683.A5481_27205"/>
<dbReference type="PANTHER" id="PTHR46039">
    <property type="entry name" value="SUCROSE-PHOSPHATE SYNTHASE 3-RELATED"/>
    <property type="match status" value="1"/>
</dbReference>
<feature type="domain" description="Sucrose phosphatase-like" evidence="7">
    <location>
        <begin position="441"/>
        <end position="677"/>
    </location>
</feature>
<dbReference type="SFLD" id="SFLDS00003">
    <property type="entry name" value="Haloacid_Dehalogenase"/>
    <property type="match status" value="1"/>
</dbReference>
<dbReference type="InterPro" id="IPR023214">
    <property type="entry name" value="HAD_sf"/>
</dbReference>
<proteinExistence type="inferred from homology"/>
<dbReference type="Pfam" id="PF13579">
    <property type="entry name" value="Glyco_trans_4_4"/>
    <property type="match status" value="1"/>
</dbReference>
<dbReference type="EMBL" id="LWHQ01000064">
    <property type="protein sequence ID" value="OAS18104.1"/>
    <property type="molecule type" value="Genomic_DNA"/>
</dbReference>
<evidence type="ECO:0000256" key="4">
    <source>
        <dbReference type="ARBA" id="ARBA00022679"/>
    </source>
</evidence>
<evidence type="ECO:0000259" key="8">
    <source>
        <dbReference type="Pfam" id="PF13579"/>
    </source>
</evidence>
<dbReference type="NCBIfam" id="TIGR01484">
    <property type="entry name" value="HAD-SF-IIB"/>
    <property type="match status" value="1"/>
</dbReference>
<dbReference type="InterPro" id="IPR036412">
    <property type="entry name" value="HAD-like_sf"/>
</dbReference>
<dbReference type="SFLD" id="SFLDG01140">
    <property type="entry name" value="C2.B:_Phosphomannomutase_and_P"/>
    <property type="match status" value="1"/>
</dbReference>
<dbReference type="Gene3D" id="3.90.1070.10">
    <property type="match status" value="1"/>
</dbReference>
<dbReference type="Proteomes" id="UP000078316">
    <property type="component" value="Unassembled WGS sequence"/>
</dbReference>
<keyword evidence="9" id="KW-0378">Hydrolase</keyword>
<evidence type="ECO:0000256" key="3">
    <source>
        <dbReference type="ARBA" id="ARBA00022676"/>
    </source>
</evidence>
<dbReference type="GO" id="GO:0046524">
    <property type="term" value="F:sucrose-phosphate synthase activity"/>
    <property type="evidence" value="ECO:0007669"/>
    <property type="project" value="UniProtKB-EC"/>
</dbReference>
<keyword evidence="3" id="KW-0328">Glycosyltransferase</keyword>
<dbReference type="SUPFAM" id="SSF53756">
    <property type="entry name" value="UDP-Glycosyltransferase/glycogen phosphorylase"/>
    <property type="match status" value="1"/>
</dbReference>
<dbReference type="EC" id="2.4.1.14" evidence="2"/>
<dbReference type="Pfam" id="PF05116">
    <property type="entry name" value="S6PP"/>
    <property type="match status" value="1"/>
</dbReference>
<evidence type="ECO:0000259" key="6">
    <source>
        <dbReference type="Pfam" id="PF00534"/>
    </source>
</evidence>
<sequence>MFVLHVALQGCLRGRDVVYGLTADTGGHIRYLLDLVAASAQDPGLSRIVVATRRFSGAPGPDYAVPEERLGDKATLVRLASASPGYRTKEEMHAEVGSFAESLIAWIGAQERAPDLIHAHYADAAAVAQIVEDRLRIPFVFTAHSLGRVKASMLGEAAARHPDLAGRIATEERALARASLVIASSRDEAEVQYAGYEAYDPGRVRVLPPGSDLARFADSRPDPRVDATIARFLHDPGKPVLLALARPVARKNLAALVRAYGESPALQARANLVLIAGTRQDIDALDGEMAGTMRELLVLIDRYDLYGRVAYPKSHRPDDVPALYAHARVRAGLFVNPALNEPFGLTLLEASAAGLPLVATDSGGPNDIVETCGNGILVDPRRPDAIAAAALRLLDDPALYAACVAGGARAAAAYDWDRHAARYHALLQALRAAEPPLRAPRQLLICDIDNTLVGCASGLSTFRRWRSRQAALAFGVATGRSFHSAMAILEQQDSPRPQVMITSVGSEVYHLDGNGVTYTADAAWRAAILPGWEREAIRAALIGLDDLAPQGPLEQRAFKLSYFGGAAAAAQVRARLGRAGLRASVIHSHGRYLDVLPERASKGSAVDHVRALYRLPERAVFVAGDSGNDVEMLRARVQAIIVANYSDGLAAHAALQHSYVARASHARGIIEGVGHFRRMFAHAT</sequence>
<dbReference type="InterPro" id="IPR044161">
    <property type="entry name" value="SPS"/>
</dbReference>
<dbReference type="PANTHER" id="PTHR46039:SF5">
    <property type="entry name" value="SUCROSE-PHOSPHATE SYNTHASE 3-RELATED"/>
    <property type="match status" value="1"/>
</dbReference>
<feature type="domain" description="Glycosyltransferase subfamily 4-like N-terminal" evidence="8">
    <location>
        <begin position="26"/>
        <end position="210"/>
    </location>
</feature>
<dbReference type="Gene3D" id="3.40.50.2000">
    <property type="entry name" value="Glycogen Phosphorylase B"/>
    <property type="match status" value="2"/>
</dbReference>
<organism evidence="9 10">
    <name type="scientific">Methylobacterium platani</name>
    <dbReference type="NCBI Taxonomy" id="427683"/>
    <lineage>
        <taxon>Bacteria</taxon>
        <taxon>Pseudomonadati</taxon>
        <taxon>Pseudomonadota</taxon>
        <taxon>Alphaproteobacteria</taxon>
        <taxon>Hyphomicrobiales</taxon>
        <taxon>Methylobacteriaceae</taxon>
        <taxon>Methylobacterium</taxon>
    </lineage>
</organism>
<evidence type="ECO:0000313" key="10">
    <source>
        <dbReference type="Proteomes" id="UP000078316"/>
    </source>
</evidence>
<reference evidence="9 10" key="1">
    <citation type="submission" date="2016-04" db="EMBL/GenBank/DDBJ databases">
        <authorList>
            <person name="Evans L.H."/>
            <person name="Alamgir A."/>
            <person name="Owens N."/>
            <person name="Weber N.D."/>
            <person name="Virtaneva K."/>
            <person name="Barbian K."/>
            <person name="Babar A."/>
            <person name="Rosenke K."/>
        </authorList>
    </citation>
    <scope>NUCLEOTIDE SEQUENCE [LARGE SCALE GENOMIC DNA]</scope>
    <source>
        <strain evidence="9 10">PMB02</strain>
    </source>
</reference>
<dbReference type="InterPro" id="IPR006379">
    <property type="entry name" value="HAD-SF_hydro_IIB"/>
</dbReference>
<gene>
    <name evidence="9" type="ORF">A5481_27205</name>
</gene>
<comment type="similarity">
    <text evidence="1">Belongs to the glycosyltransferase 1 family.</text>
</comment>
<dbReference type="InterPro" id="IPR006380">
    <property type="entry name" value="SPP-like_dom"/>
</dbReference>
<dbReference type="OrthoDB" id="7847955at2"/>
<evidence type="ECO:0000313" key="9">
    <source>
        <dbReference type="EMBL" id="OAS18104.1"/>
    </source>
</evidence>
<comment type="catalytic activity">
    <reaction evidence="5">
        <text>beta-D-fructose 6-phosphate + UDP-alpha-D-glucose = sucrose 6(F)-phosphate + UDP + H(+)</text>
        <dbReference type="Rhea" id="RHEA:22172"/>
        <dbReference type="ChEBI" id="CHEBI:15378"/>
        <dbReference type="ChEBI" id="CHEBI:57634"/>
        <dbReference type="ChEBI" id="CHEBI:57723"/>
        <dbReference type="ChEBI" id="CHEBI:58223"/>
        <dbReference type="ChEBI" id="CHEBI:58885"/>
        <dbReference type="EC" id="2.4.1.14"/>
    </reaction>
</comment>
<protein>
    <recommendedName>
        <fullName evidence="2">sucrose-phosphate synthase</fullName>
        <ecNumber evidence="2">2.4.1.14</ecNumber>
    </recommendedName>
</protein>
<dbReference type="InterPro" id="IPR001296">
    <property type="entry name" value="Glyco_trans_1"/>
</dbReference>
<dbReference type="SUPFAM" id="SSF56784">
    <property type="entry name" value="HAD-like"/>
    <property type="match status" value="1"/>
</dbReference>
<dbReference type="SFLD" id="SFLDG01141">
    <property type="entry name" value="C2.B.1:_Sucrose_Phosphatase_Li"/>
    <property type="match status" value="1"/>
</dbReference>
<evidence type="ECO:0000256" key="1">
    <source>
        <dbReference type="ARBA" id="ARBA00006530"/>
    </source>
</evidence>
<dbReference type="InterPro" id="IPR028098">
    <property type="entry name" value="Glyco_trans_4-like_N"/>
</dbReference>